<feature type="region of interest" description="Disordered" evidence="2">
    <location>
        <begin position="154"/>
        <end position="243"/>
    </location>
</feature>
<dbReference type="AlphaFoldDB" id="A0AA43QTG2"/>
<name>A0AA43QTG2_9LECA</name>
<comment type="caution">
    <text evidence="4">The sequence shown here is derived from an EMBL/GenBank/DDBJ whole genome shotgun (WGS) entry which is preliminary data.</text>
</comment>
<evidence type="ECO:0000313" key="5">
    <source>
        <dbReference type="Proteomes" id="UP001161017"/>
    </source>
</evidence>
<evidence type="ECO:0000256" key="1">
    <source>
        <dbReference type="ARBA" id="ARBA00007797"/>
    </source>
</evidence>
<feature type="compositionally biased region" description="Acidic residues" evidence="2">
    <location>
        <begin position="194"/>
        <end position="205"/>
    </location>
</feature>
<feature type="region of interest" description="Disordered" evidence="2">
    <location>
        <begin position="891"/>
        <end position="920"/>
    </location>
</feature>
<dbReference type="SUPFAM" id="SSF48371">
    <property type="entry name" value="ARM repeat"/>
    <property type="match status" value="1"/>
</dbReference>
<dbReference type="InterPro" id="IPR016024">
    <property type="entry name" value="ARM-type_fold"/>
</dbReference>
<keyword evidence="5" id="KW-1185">Reference proteome</keyword>
<reference evidence="4" key="1">
    <citation type="journal article" date="2023" name="Genome Biol. Evol.">
        <title>First Whole Genome Sequence and Flow Cytometry Genome Size Data for the Lichen-Forming Fungus Ramalina farinacea (Ascomycota).</title>
        <authorList>
            <person name="Llewellyn T."/>
            <person name="Mian S."/>
            <person name="Hill R."/>
            <person name="Leitch I.J."/>
            <person name="Gaya E."/>
        </authorList>
    </citation>
    <scope>NUCLEOTIDE SEQUENCE</scope>
    <source>
        <strain evidence="4">LIQ254RAFAR</strain>
    </source>
</reference>
<feature type="compositionally biased region" description="Low complexity" evidence="2">
    <location>
        <begin position="787"/>
        <end position="797"/>
    </location>
</feature>
<feature type="compositionally biased region" description="Basic residues" evidence="2">
    <location>
        <begin position="1110"/>
        <end position="1122"/>
    </location>
</feature>
<dbReference type="PANTHER" id="PTHR12048">
    <property type="entry name" value="CCAAT-BINDING FACTOR-RELATED"/>
    <property type="match status" value="1"/>
</dbReference>
<evidence type="ECO:0000259" key="3">
    <source>
        <dbReference type="Pfam" id="PF03914"/>
    </source>
</evidence>
<feature type="compositionally biased region" description="Basic and acidic residues" evidence="2">
    <location>
        <begin position="44"/>
        <end position="69"/>
    </location>
</feature>
<dbReference type="GO" id="GO:0005634">
    <property type="term" value="C:nucleus"/>
    <property type="evidence" value="ECO:0007669"/>
    <property type="project" value="UniProtKB-ARBA"/>
</dbReference>
<evidence type="ECO:0000313" key="4">
    <source>
        <dbReference type="EMBL" id="MDI1490553.1"/>
    </source>
</evidence>
<feature type="region of interest" description="Disordered" evidence="2">
    <location>
        <begin position="20"/>
        <end position="133"/>
    </location>
</feature>
<feature type="compositionally biased region" description="Basic and acidic residues" evidence="2">
    <location>
        <begin position="168"/>
        <end position="182"/>
    </location>
</feature>
<dbReference type="Pfam" id="PF03914">
    <property type="entry name" value="CBF"/>
    <property type="match status" value="1"/>
</dbReference>
<feature type="region of interest" description="Disordered" evidence="2">
    <location>
        <begin position="948"/>
        <end position="1124"/>
    </location>
</feature>
<evidence type="ECO:0000256" key="2">
    <source>
        <dbReference type="SAM" id="MobiDB-lite"/>
    </source>
</evidence>
<protein>
    <submittedName>
        <fullName evidence="4">RNA-binding ribosome biosynthesis protein mak21</fullName>
    </submittedName>
</protein>
<sequence length="1140" mass="125927">MDRDAFPDFNADALQNLTNKIQTNLLQTGNPSPKPNNNAKPKKTRQDATAKAKGDQKPQVEPKKSRPPKEQIASQPAQPRSHPQVVPPKSAQQNGSKKRLRNGEIKKPALKSDVNTIKIKKPRLNGASPPSNEILRREIKALGGAEEDFELVAGVTSDSEVEGTTGLETEKGLSKGLEKVIDRLGIAEARQDDDKQDSEESEEGEPSAKDSELHNAQANGNANKIPMNDNLSRMSSTKSKKDQTPLLFEPLSEWHAAELPLIAHSTDAPALPPDTVQRLHDYAKSLLDEENQAYSTSQRSASSSQQFYSTIMSTGTLSDKIGALTLSVQESPLHNIKALESLLGLARKRSRAQAVEVLGALKDLFAAGNLLPSDRKLRTFAGQPALHAAFESKHEQWTADKPLPRPLKKAHLIVWAFEDWLKSLFFQVLTIIETWCNDEVVFARGKAVDYVYSLLKEKPEQEANLLRLLVNKLGDSEKKVASKTSFNILQLETTHPSMKPIIVSAIESDLLFRPGQSFHAQYYAIITLNQTVLSSREESIARQLLNIYFALFLKLLEKPKTLKTEDELPQKAAKVTINRKGEIQGGGGAGGKKAAQKAAEKKKSTTAVEDLQEKMLSAVLTGVNRAIPFISANDESFEKHIDTLFRVTHSSNFNTSIQALMLIQQLQGSHQTTADRFYRTLYESLLDSRLLTSSKQVLYLNLLYRSLRADLDTKRIKAFIKRLLQIISMHQPPFVCGVLYLIRELETTLPSLSSFIHQPEEKLDDEEEAFRDVPEDSPASSPPPSNPSNHTGTNSSNIPQTFYDGRKRDPLHANAQSSTCWDMHPLLTHYHPSVSLFTGRLLSHSAMPPKPDLSLNTLIHFLDRFVYKNPKSSSSSSGGTTRGASLMQPLLATGGSRTDGGVLVTGGGAGRRDTGPVNSASFWKRNKEEIGADEVFFHRYFSALGMGKEKRAEKKKRKEEKKKARSGGGEDDSEAEEEEEEGEIWKALVGSKPDIEGDDEDENDGFDDEDVDDGFSDLDDDDGIDHEDATPANTTQPKDDDDDDDAAFPPFADDDAASGSEMDALLDSDEEIDLDAAFAAENTPSLTHDDQRKKRKAPPNAGREDDAKPKKGGSHREKRMKLRNLPTFAGVEEYAQLLGD</sequence>
<proteinExistence type="inferred from homology"/>
<dbReference type="InterPro" id="IPR005612">
    <property type="entry name" value="CCAAT-binding_factor"/>
</dbReference>
<feature type="compositionally biased region" description="Acidic residues" evidence="2">
    <location>
        <begin position="1064"/>
        <end position="1074"/>
    </location>
</feature>
<gene>
    <name evidence="4" type="primary">MAK21</name>
    <name evidence="4" type="ORF">OHK93_001757</name>
</gene>
<feature type="domain" description="CCAAT-binding factor" evidence="3">
    <location>
        <begin position="656"/>
        <end position="837"/>
    </location>
</feature>
<dbReference type="Proteomes" id="UP001161017">
    <property type="component" value="Unassembled WGS sequence"/>
</dbReference>
<feature type="compositionally biased region" description="Basic residues" evidence="2">
    <location>
        <begin position="953"/>
        <end position="965"/>
    </location>
</feature>
<dbReference type="EMBL" id="JAPUFD010000012">
    <property type="protein sequence ID" value="MDI1490553.1"/>
    <property type="molecule type" value="Genomic_DNA"/>
</dbReference>
<feature type="compositionally biased region" description="Acidic residues" evidence="2">
    <location>
        <begin position="969"/>
        <end position="982"/>
    </location>
</feature>
<feature type="compositionally biased region" description="Polar residues" evidence="2">
    <location>
        <begin position="20"/>
        <end position="29"/>
    </location>
</feature>
<feature type="compositionally biased region" description="Acidic residues" evidence="2">
    <location>
        <begin position="996"/>
        <end position="1025"/>
    </location>
</feature>
<dbReference type="InterPro" id="IPR040155">
    <property type="entry name" value="CEBPZ/Mak21-like"/>
</dbReference>
<feature type="compositionally biased region" description="Acidic residues" evidence="2">
    <location>
        <begin position="1039"/>
        <end position="1056"/>
    </location>
</feature>
<comment type="similarity">
    <text evidence="1">Belongs to the CBF/MAK21 family.</text>
</comment>
<dbReference type="PANTHER" id="PTHR12048:SF0">
    <property type="entry name" value="CCAAT_ENHANCER-BINDING PROTEIN ZETA"/>
    <property type="match status" value="1"/>
</dbReference>
<feature type="region of interest" description="Disordered" evidence="2">
    <location>
        <begin position="763"/>
        <end position="809"/>
    </location>
</feature>
<accession>A0AA43QTG2</accession>
<organism evidence="4 5">
    <name type="scientific">Ramalina farinacea</name>
    <dbReference type="NCBI Taxonomy" id="258253"/>
    <lineage>
        <taxon>Eukaryota</taxon>
        <taxon>Fungi</taxon>
        <taxon>Dikarya</taxon>
        <taxon>Ascomycota</taxon>
        <taxon>Pezizomycotina</taxon>
        <taxon>Lecanoromycetes</taxon>
        <taxon>OSLEUM clade</taxon>
        <taxon>Lecanoromycetidae</taxon>
        <taxon>Lecanorales</taxon>
        <taxon>Lecanorineae</taxon>
        <taxon>Ramalinaceae</taxon>
        <taxon>Ramalina</taxon>
    </lineage>
</organism>